<name>A0ABQ1ZK46_9BACL</name>
<keyword evidence="2" id="KW-1185">Reference proteome</keyword>
<dbReference type="EMBL" id="BMDD01000001">
    <property type="protein sequence ID" value="GGH68343.1"/>
    <property type="molecule type" value="Genomic_DNA"/>
</dbReference>
<gene>
    <name evidence="1" type="ORF">GCM10007362_02240</name>
</gene>
<reference evidence="2" key="1">
    <citation type="journal article" date="2019" name="Int. J. Syst. Evol. Microbiol.">
        <title>The Global Catalogue of Microorganisms (GCM) 10K type strain sequencing project: providing services to taxonomists for standard genome sequencing and annotation.</title>
        <authorList>
            <consortium name="The Broad Institute Genomics Platform"/>
            <consortium name="The Broad Institute Genome Sequencing Center for Infectious Disease"/>
            <person name="Wu L."/>
            <person name="Ma J."/>
        </authorList>
    </citation>
    <scope>NUCLEOTIDE SEQUENCE [LARGE SCALE GENOMIC DNA]</scope>
    <source>
        <strain evidence="2">CCM 8702</strain>
    </source>
</reference>
<comment type="caution">
    <text evidence="1">The sequence shown here is derived from an EMBL/GenBank/DDBJ whole genome shotgun (WGS) entry which is preliminary data.</text>
</comment>
<dbReference type="RefSeq" id="WP_172237853.1">
    <property type="nucleotide sequence ID" value="NZ_BMDD01000001.1"/>
</dbReference>
<dbReference type="Proteomes" id="UP000605427">
    <property type="component" value="Unassembled WGS sequence"/>
</dbReference>
<protein>
    <submittedName>
        <fullName evidence="1">Uncharacterized protein</fullName>
    </submittedName>
</protein>
<evidence type="ECO:0000313" key="1">
    <source>
        <dbReference type="EMBL" id="GGH68343.1"/>
    </source>
</evidence>
<organism evidence="1 2">
    <name type="scientific">Saccharibacillus endophyticus</name>
    <dbReference type="NCBI Taxonomy" id="2060666"/>
    <lineage>
        <taxon>Bacteria</taxon>
        <taxon>Bacillati</taxon>
        <taxon>Bacillota</taxon>
        <taxon>Bacilli</taxon>
        <taxon>Bacillales</taxon>
        <taxon>Paenibacillaceae</taxon>
        <taxon>Saccharibacillus</taxon>
    </lineage>
</organism>
<evidence type="ECO:0000313" key="2">
    <source>
        <dbReference type="Proteomes" id="UP000605427"/>
    </source>
</evidence>
<accession>A0ABQ1ZK46</accession>
<proteinExistence type="predicted"/>
<sequence>MSESEFFLYDYISIYSDERYAGRIKTIDIERFFIEVLAFEKTDSLKFSKVVSGEPFRATGYLANAQGGYAFDTLDGIEEINLIEIDIPLQMNMELEKFILAAAYQIAKRYSWIVDERREY</sequence>